<proteinExistence type="predicted"/>
<comment type="caution">
    <text evidence="3">The sequence shown here is derived from an EMBL/GenBank/DDBJ whole genome shotgun (WGS) entry which is preliminary data.</text>
</comment>
<keyword evidence="2" id="KW-0812">Transmembrane</keyword>
<keyword evidence="2" id="KW-0472">Membrane</keyword>
<keyword evidence="2" id="KW-1133">Transmembrane helix</keyword>
<feature type="region of interest" description="Disordered" evidence="1">
    <location>
        <begin position="1"/>
        <end position="31"/>
    </location>
</feature>
<gene>
    <name evidence="3" type="ORF">GCM10011399_19930</name>
</gene>
<evidence type="ECO:0000313" key="3">
    <source>
        <dbReference type="EMBL" id="GGF26581.1"/>
    </source>
</evidence>
<feature type="compositionally biased region" description="Polar residues" evidence="1">
    <location>
        <begin position="8"/>
        <end position="23"/>
    </location>
</feature>
<organism evidence="3 4">
    <name type="scientific">Subtercola lobariae</name>
    <dbReference type="NCBI Taxonomy" id="1588641"/>
    <lineage>
        <taxon>Bacteria</taxon>
        <taxon>Bacillati</taxon>
        <taxon>Actinomycetota</taxon>
        <taxon>Actinomycetes</taxon>
        <taxon>Micrococcales</taxon>
        <taxon>Microbacteriaceae</taxon>
        <taxon>Subtercola</taxon>
    </lineage>
</organism>
<sequence>MPADDSSKPASTPNGGSAKQLSVKQEREARRAEKVEAMKRAQAKATRNRRIAFGSGFGVLALIVVLVIVFVVTGGSSTPAPVATQADGVQTFTGLTRNHVTGTVKYAQVPPVGGDHNPVWLNCGIYDQPVPNENAVHDLEHGAVWVTYDATKITGDQLTALRAELPTTYIVLSPYAGLPSPVVASAWGAQIQLTGVDDTRLKDFLNTYWQSPNAPEPGAACTGGLTAPGLVS</sequence>
<dbReference type="EMBL" id="BMGP01000003">
    <property type="protein sequence ID" value="GGF26581.1"/>
    <property type="molecule type" value="Genomic_DNA"/>
</dbReference>
<dbReference type="Pfam" id="PF11303">
    <property type="entry name" value="DUF3105"/>
    <property type="match status" value="1"/>
</dbReference>
<evidence type="ECO:0000313" key="4">
    <source>
        <dbReference type="Proteomes" id="UP000598775"/>
    </source>
</evidence>
<protein>
    <submittedName>
        <fullName evidence="3">Membrane protein</fullName>
    </submittedName>
</protein>
<reference evidence="3 4" key="1">
    <citation type="journal article" date="2014" name="Int. J. Syst. Evol. Microbiol.">
        <title>Complete genome sequence of Corynebacterium casei LMG S-19264T (=DSM 44701T), isolated from a smear-ripened cheese.</title>
        <authorList>
            <consortium name="US DOE Joint Genome Institute (JGI-PGF)"/>
            <person name="Walter F."/>
            <person name="Albersmeier A."/>
            <person name="Kalinowski J."/>
            <person name="Ruckert C."/>
        </authorList>
    </citation>
    <scope>NUCLEOTIDE SEQUENCE [LARGE SCALE GENOMIC DNA]</scope>
    <source>
        <strain evidence="3 4">CGMCC 1.12976</strain>
    </source>
</reference>
<keyword evidence="4" id="KW-1185">Reference proteome</keyword>
<name>A0A917EZE0_9MICO</name>
<accession>A0A917EZE0</accession>
<dbReference type="RefSeq" id="WP_229715213.1">
    <property type="nucleotide sequence ID" value="NZ_BMGP01000003.1"/>
</dbReference>
<evidence type="ECO:0000256" key="2">
    <source>
        <dbReference type="SAM" id="Phobius"/>
    </source>
</evidence>
<dbReference type="InterPro" id="IPR021454">
    <property type="entry name" value="DUF3105"/>
</dbReference>
<dbReference type="AlphaFoldDB" id="A0A917EZE0"/>
<evidence type="ECO:0000256" key="1">
    <source>
        <dbReference type="SAM" id="MobiDB-lite"/>
    </source>
</evidence>
<dbReference type="Proteomes" id="UP000598775">
    <property type="component" value="Unassembled WGS sequence"/>
</dbReference>
<feature type="transmembrane region" description="Helical" evidence="2">
    <location>
        <begin position="51"/>
        <end position="72"/>
    </location>
</feature>